<accession>A0ABV4XEP3</accession>
<proteinExistence type="inferred from homology"/>
<dbReference type="PROSITE" id="PS50125">
    <property type="entry name" value="GUANYLATE_CYCLASE_2"/>
    <property type="match status" value="1"/>
</dbReference>
<dbReference type="CDD" id="cd07302">
    <property type="entry name" value="CHD"/>
    <property type="match status" value="1"/>
</dbReference>
<dbReference type="InterPro" id="IPR050697">
    <property type="entry name" value="Adenylyl/Guanylyl_Cyclase_3/4"/>
</dbReference>
<feature type="transmembrane region" description="Helical" evidence="2">
    <location>
        <begin position="357"/>
        <end position="375"/>
    </location>
</feature>
<dbReference type="RefSeq" id="WP_413274242.1">
    <property type="nucleotide sequence ID" value="NZ_JBHFNQ010000219.1"/>
</dbReference>
<dbReference type="InterPro" id="IPR029787">
    <property type="entry name" value="Nucleotide_cyclase"/>
</dbReference>
<dbReference type="EMBL" id="JBHFNQ010000219">
    <property type="protein sequence ID" value="MFB2881258.1"/>
    <property type="molecule type" value="Genomic_DNA"/>
</dbReference>
<keyword evidence="2" id="KW-0812">Transmembrane</keyword>
<name>A0ABV4XEP3_9CYAN</name>
<gene>
    <name evidence="4" type="ORF">ACE1CC_30775</name>
</gene>
<sequence length="754" mass="83797">MLSKLKLKQLIWEWRGVLITVPSVTLLAIALRFAGLFQFLEFSAYDQMFQLRPKEARDSRIVIVGINESDIQELKQWPIKDKILVDLLQKIKQQRPRAIGLDIYRDLPVGSEAEHQKLLQLYRTTPNLIGIKKVVGGAGGPAVNPPPILEKKRQISANDLPLDTDGKIRRQFLYLGKVESLGLKLALMYLKKEGIVAKGAKNNYLRLGKVVFVPFEANDGGYVRTDAAGYQVILNFRGAGNFQIVSLIDVLKNRISSDLMRGRIVLIGSTAASLNDLLYTPYSSNFVGIPQRTSGVEIHAHLTSMILSAVIDGRPLIKTLPEWLEWLWILFGATIGAVLTWQWRYRGGVGKFSVKRTASILSVIGGFFLIGYLAFLEGWWIPVIPPVVAFVGSASVIISYIARTAGEIRKTFSLYLTDEVVANLLESPDGFKLGGERRKVTILMSDLRGFSSVSEELAPETVVSMLNIYLGEMADQIVKYQGTIDEFIGDAILVLFGAPTQREDDAERAIACALAMQLAMDSVNKKNERLGLPKIEMGIGISTGEVVVGNIGSTKRAKYGVVGHHVNLAARIESYTVGGQILISESTLKDAGEIVKIDAEMKVQPKGFNEPISIYDVDGIDGKYNLHLRKEENILLPLKEEILLQYTILEGKHINDEMYEASLVKLSTKGREIKGAEIKTEHNLEIFKNIKLNLLINYEKKSLSGDIYAKVLKKSQDEENIYYLGLTTVASDAGEILKEIFNDSEVQIENNVVK</sequence>
<dbReference type="SMART" id="SM00044">
    <property type="entry name" value="CYCc"/>
    <property type="match status" value="1"/>
</dbReference>
<evidence type="ECO:0000256" key="1">
    <source>
        <dbReference type="ARBA" id="ARBA00005381"/>
    </source>
</evidence>
<keyword evidence="2" id="KW-0472">Membrane</keyword>
<feature type="transmembrane region" description="Helical" evidence="2">
    <location>
        <begin position="12"/>
        <end position="40"/>
    </location>
</feature>
<dbReference type="Pfam" id="PF05226">
    <property type="entry name" value="CHASE2"/>
    <property type="match status" value="1"/>
</dbReference>
<organism evidence="4 5">
    <name type="scientific">Floridaenema aerugineum BLCC-F46</name>
    <dbReference type="NCBI Taxonomy" id="3153654"/>
    <lineage>
        <taxon>Bacteria</taxon>
        <taxon>Bacillati</taxon>
        <taxon>Cyanobacteriota</taxon>
        <taxon>Cyanophyceae</taxon>
        <taxon>Oscillatoriophycideae</taxon>
        <taxon>Aerosakkonematales</taxon>
        <taxon>Aerosakkonemataceae</taxon>
        <taxon>Floridanema</taxon>
        <taxon>Floridanema aerugineum</taxon>
    </lineage>
</organism>
<feature type="transmembrane region" description="Helical" evidence="2">
    <location>
        <begin position="381"/>
        <end position="402"/>
    </location>
</feature>
<keyword evidence="5" id="KW-1185">Reference proteome</keyword>
<evidence type="ECO:0000256" key="2">
    <source>
        <dbReference type="SAM" id="Phobius"/>
    </source>
</evidence>
<dbReference type="Proteomes" id="UP001576774">
    <property type="component" value="Unassembled WGS sequence"/>
</dbReference>
<comment type="similarity">
    <text evidence="1">Belongs to the adenylyl cyclase class-3 family.</text>
</comment>
<dbReference type="SMART" id="SM01080">
    <property type="entry name" value="CHASE2"/>
    <property type="match status" value="1"/>
</dbReference>
<dbReference type="InterPro" id="IPR007890">
    <property type="entry name" value="CHASE2"/>
</dbReference>
<feature type="domain" description="Guanylate cyclase" evidence="3">
    <location>
        <begin position="441"/>
        <end position="573"/>
    </location>
</feature>
<evidence type="ECO:0000313" key="5">
    <source>
        <dbReference type="Proteomes" id="UP001576774"/>
    </source>
</evidence>
<dbReference type="PANTHER" id="PTHR43081">
    <property type="entry name" value="ADENYLATE CYCLASE, TERMINAL-DIFFERENTIATION SPECIFIC-RELATED"/>
    <property type="match status" value="1"/>
</dbReference>
<evidence type="ECO:0000259" key="3">
    <source>
        <dbReference type="PROSITE" id="PS50125"/>
    </source>
</evidence>
<protein>
    <submittedName>
        <fullName evidence="4">CHASE2 domain-containing protein</fullName>
    </submittedName>
</protein>
<evidence type="ECO:0000313" key="4">
    <source>
        <dbReference type="EMBL" id="MFB2881258.1"/>
    </source>
</evidence>
<dbReference type="InterPro" id="IPR001054">
    <property type="entry name" value="A/G_cyclase"/>
</dbReference>
<dbReference type="PANTHER" id="PTHR43081:SF1">
    <property type="entry name" value="ADENYLATE CYCLASE, TERMINAL-DIFFERENTIATION SPECIFIC"/>
    <property type="match status" value="1"/>
</dbReference>
<keyword evidence="2" id="KW-1133">Transmembrane helix</keyword>
<reference evidence="4 5" key="1">
    <citation type="submission" date="2024-09" db="EMBL/GenBank/DDBJ databases">
        <title>Floridaenema gen nov. (Aerosakkonemataceae, Aerosakkonematales ord. nov., Cyanobacteria) from benthic tropical and subtropical fresh waters, with the description of four new species.</title>
        <authorList>
            <person name="Moretto J.A."/>
            <person name="Berthold D.E."/>
            <person name="Lefler F.W."/>
            <person name="Huang I.-S."/>
            <person name="Laughinghouse H. IV."/>
        </authorList>
    </citation>
    <scope>NUCLEOTIDE SEQUENCE [LARGE SCALE GENOMIC DNA]</scope>
    <source>
        <strain evidence="4 5">BLCC-F46</strain>
    </source>
</reference>
<dbReference type="SUPFAM" id="SSF55073">
    <property type="entry name" value="Nucleotide cyclase"/>
    <property type="match status" value="1"/>
</dbReference>
<dbReference type="Pfam" id="PF00211">
    <property type="entry name" value="Guanylate_cyc"/>
    <property type="match status" value="1"/>
</dbReference>
<feature type="transmembrane region" description="Helical" evidence="2">
    <location>
        <begin position="326"/>
        <end position="345"/>
    </location>
</feature>
<comment type="caution">
    <text evidence="4">The sequence shown here is derived from an EMBL/GenBank/DDBJ whole genome shotgun (WGS) entry which is preliminary data.</text>
</comment>
<dbReference type="Gene3D" id="3.30.70.1230">
    <property type="entry name" value="Nucleotide cyclase"/>
    <property type="match status" value="1"/>
</dbReference>